<comment type="subcellular location">
    <subcellularLocation>
        <location evidence="1">Membrane</location>
        <topology evidence="1">Multi-pass membrane protein</topology>
    </subcellularLocation>
</comment>
<evidence type="ECO:0000256" key="2">
    <source>
        <dbReference type="ARBA" id="ARBA00022692"/>
    </source>
</evidence>
<gene>
    <name evidence="7" type="ORF">Egran_01256</name>
</gene>
<evidence type="ECO:0000256" key="3">
    <source>
        <dbReference type="ARBA" id="ARBA00022989"/>
    </source>
</evidence>
<evidence type="ECO:0000259" key="6">
    <source>
        <dbReference type="Pfam" id="PF01284"/>
    </source>
</evidence>
<dbReference type="OrthoDB" id="2117453at2759"/>
<keyword evidence="2 5" id="KW-0812">Transmembrane</keyword>
<evidence type="ECO:0000313" key="7">
    <source>
        <dbReference type="EMBL" id="OXV10983.1"/>
    </source>
</evidence>
<dbReference type="GO" id="GO:0016020">
    <property type="term" value="C:membrane"/>
    <property type="evidence" value="ECO:0007669"/>
    <property type="project" value="UniProtKB-SubCell"/>
</dbReference>
<evidence type="ECO:0000313" key="8">
    <source>
        <dbReference type="Proteomes" id="UP000243515"/>
    </source>
</evidence>
<dbReference type="InterPro" id="IPR008253">
    <property type="entry name" value="Marvel"/>
</dbReference>
<dbReference type="Proteomes" id="UP000243515">
    <property type="component" value="Unassembled WGS sequence"/>
</dbReference>
<dbReference type="PANTHER" id="PTHR37451">
    <property type="entry name" value="MARVEL DOMAIN"/>
    <property type="match status" value="1"/>
</dbReference>
<comment type="caution">
    <text evidence="7">The sequence shown here is derived from an EMBL/GenBank/DDBJ whole genome shotgun (WGS) entry which is preliminary data.</text>
</comment>
<evidence type="ECO:0000256" key="1">
    <source>
        <dbReference type="ARBA" id="ARBA00004141"/>
    </source>
</evidence>
<organism evidence="7 8">
    <name type="scientific">Elaphomyces granulatus</name>
    <dbReference type="NCBI Taxonomy" id="519963"/>
    <lineage>
        <taxon>Eukaryota</taxon>
        <taxon>Fungi</taxon>
        <taxon>Dikarya</taxon>
        <taxon>Ascomycota</taxon>
        <taxon>Pezizomycotina</taxon>
        <taxon>Eurotiomycetes</taxon>
        <taxon>Eurotiomycetidae</taxon>
        <taxon>Eurotiales</taxon>
        <taxon>Elaphomycetaceae</taxon>
        <taxon>Elaphomyces</taxon>
    </lineage>
</organism>
<keyword evidence="4 5" id="KW-0472">Membrane</keyword>
<reference evidence="7 8" key="1">
    <citation type="journal article" date="2015" name="Environ. Microbiol.">
        <title>Metagenome sequence of Elaphomyces granulatus from sporocarp tissue reveals Ascomycota ectomycorrhizal fingerprints of genome expansion and a Proteobacteria-rich microbiome.</title>
        <authorList>
            <person name="Quandt C.A."/>
            <person name="Kohler A."/>
            <person name="Hesse C.N."/>
            <person name="Sharpton T.J."/>
            <person name="Martin F."/>
            <person name="Spatafora J.W."/>
        </authorList>
    </citation>
    <scope>NUCLEOTIDE SEQUENCE [LARGE SCALE GENOMIC DNA]</scope>
    <source>
        <strain evidence="7 8">OSC145934</strain>
    </source>
</reference>
<feature type="domain" description="MARVEL" evidence="6">
    <location>
        <begin position="9"/>
        <end position="132"/>
    </location>
</feature>
<name>A0A232M3L0_9EURO</name>
<proteinExistence type="predicted"/>
<feature type="transmembrane region" description="Helical" evidence="5">
    <location>
        <begin position="12"/>
        <end position="32"/>
    </location>
</feature>
<keyword evidence="8" id="KW-1185">Reference proteome</keyword>
<sequence>MPGNAWELPVRIAQAVLAIIVLGLIANTVNWMNNSVVTWDSDNLLTFCSVWTFFIVVPYLIVAPMFASQFAPIYAILAVDAVTMIFWFAGFFAVAAQIFSVSDCKDYSVCRTAQGATVLGGFEWLLFIGAAAMDVRAVIVSHHSPKSGAPPDLQPAV</sequence>
<evidence type="ECO:0000256" key="5">
    <source>
        <dbReference type="SAM" id="Phobius"/>
    </source>
</evidence>
<keyword evidence="3 5" id="KW-1133">Transmembrane helix</keyword>
<dbReference type="AlphaFoldDB" id="A0A232M3L0"/>
<feature type="transmembrane region" description="Helical" evidence="5">
    <location>
        <begin position="44"/>
        <end position="67"/>
    </location>
</feature>
<dbReference type="EMBL" id="NPHW01002662">
    <property type="protein sequence ID" value="OXV10983.1"/>
    <property type="molecule type" value="Genomic_DNA"/>
</dbReference>
<feature type="transmembrane region" description="Helical" evidence="5">
    <location>
        <begin position="73"/>
        <end position="95"/>
    </location>
</feature>
<dbReference type="Pfam" id="PF01284">
    <property type="entry name" value="MARVEL"/>
    <property type="match status" value="1"/>
</dbReference>
<dbReference type="PANTHER" id="PTHR37451:SF1">
    <property type="entry name" value="MARVEL DOMAIN-CONTAINING PROTEIN"/>
    <property type="match status" value="1"/>
</dbReference>
<protein>
    <recommendedName>
        <fullName evidence="6">MARVEL domain-containing protein</fullName>
    </recommendedName>
</protein>
<accession>A0A232M3L0</accession>
<evidence type="ECO:0000256" key="4">
    <source>
        <dbReference type="ARBA" id="ARBA00023136"/>
    </source>
</evidence>